<dbReference type="EMBL" id="SAYU02000025">
    <property type="protein sequence ID" value="NHA68242.1"/>
    <property type="molecule type" value="Genomic_DNA"/>
</dbReference>
<gene>
    <name evidence="5" type="ORF">EPD83_009285</name>
</gene>
<dbReference type="AlphaFoldDB" id="A0A8T6R381"/>
<dbReference type="InterPro" id="IPR050072">
    <property type="entry name" value="Peptidase_M20A"/>
</dbReference>
<accession>A0A8T6R381</accession>
<dbReference type="RefSeq" id="WP_164896071.1">
    <property type="nucleotide sequence ID" value="NZ_SAYU02000025.1"/>
</dbReference>
<dbReference type="InterPro" id="IPR002933">
    <property type="entry name" value="Peptidase_M20"/>
</dbReference>
<evidence type="ECO:0000256" key="2">
    <source>
        <dbReference type="ARBA" id="ARBA00022723"/>
    </source>
</evidence>
<dbReference type="Pfam" id="PF01546">
    <property type="entry name" value="Peptidase_M20"/>
    <property type="match status" value="1"/>
</dbReference>
<dbReference type="Gene3D" id="3.40.630.10">
    <property type="entry name" value="Zn peptidases"/>
    <property type="match status" value="2"/>
</dbReference>
<dbReference type="SUPFAM" id="SSF53187">
    <property type="entry name" value="Zn-dependent exopeptidases"/>
    <property type="match status" value="1"/>
</dbReference>
<protein>
    <submittedName>
        <fullName evidence="5">M20 family metallopeptidase</fullName>
    </submittedName>
</protein>
<comment type="caution">
    <text evidence="5">The sequence shown here is derived from an EMBL/GenBank/DDBJ whole genome shotgun (WGS) entry which is preliminary data.</text>
</comment>
<sequence>MRDVVELACELIRIPSPVVDGDEVDVASYLSQVFTESGIPAARRLAKDPRRPNLLTSVDFGSGGAHLILCGHLDTKPVGDAVWSVDPFSAEVVRDRLYGLGSGDMKAALAAMVVAVERLLADPPAAGRVSLLFTADEENGAVYGSQFLADELSLDADAMVIGEPGGIHADFDRLHVASRGLGRFDVTARARQGHSSLSALLGARNAGADVAGAVSRLHGAVLEPPPRPDGVDEWAVTVNAGLAYRGGWGYGVLPDHMTSLVEVRSLPGMTSESVQRQLDSLLVGAVEGADLRITPDASGAHWIDATAVAPAGGPLVRSAESACSTVFDSSPPLTVFPGTTDASWLAGLGIPCLPALGPGLLARAHGPDEWVSVAAVRSTVDLYEHLARTFLAADPVGGTHD</sequence>
<evidence type="ECO:0000256" key="4">
    <source>
        <dbReference type="ARBA" id="ARBA00022833"/>
    </source>
</evidence>
<dbReference type="GO" id="GO:0046872">
    <property type="term" value="F:metal ion binding"/>
    <property type="evidence" value="ECO:0007669"/>
    <property type="project" value="UniProtKB-KW"/>
</dbReference>
<proteinExistence type="inferred from homology"/>
<keyword evidence="3" id="KW-0378">Hydrolase</keyword>
<evidence type="ECO:0000313" key="5">
    <source>
        <dbReference type="EMBL" id="NHA68242.1"/>
    </source>
</evidence>
<keyword evidence="6" id="KW-1185">Reference proteome</keyword>
<evidence type="ECO:0000313" key="6">
    <source>
        <dbReference type="Proteomes" id="UP000287866"/>
    </source>
</evidence>
<dbReference type="PANTHER" id="PTHR43808">
    <property type="entry name" value="ACETYLORNITHINE DEACETYLASE"/>
    <property type="match status" value="1"/>
</dbReference>
<name>A0A8T6R381_9MICO</name>
<dbReference type="GO" id="GO:0016787">
    <property type="term" value="F:hydrolase activity"/>
    <property type="evidence" value="ECO:0007669"/>
    <property type="project" value="UniProtKB-KW"/>
</dbReference>
<keyword evidence="2" id="KW-0479">Metal-binding</keyword>
<keyword evidence="4" id="KW-0862">Zinc</keyword>
<comment type="similarity">
    <text evidence="1">Belongs to the peptidase M20A family.</text>
</comment>
<organism evidence="5 6">
    <name type="scientific">Phycicoccus flavus</name>
    <dbReference type="NCBI Taxonomy" id="2502783"/>
    <lineage>
        <taxon>Bacteria</taxon>
        <taxon>Bacillati</taxon>
        <taxon>Actinomycetota</taxon>
        <taxon>Actinomycetes</taxon>
        <taxon>Micrococcales</taxon>
        <taxon>Intrasporangiaceae</taxon>
        <taxon>Phycicoccus</taxon>
    </lineage>
</organism>
<evidence type="ECO:0000256" key="3">
    <source>
        <dbReference type="ARBA" id="ARBA00022801"/>
    </source>
</evidence>
<dbReference type="InterPro" id="IPR036264">
    <property type="entry name" value="Bact_exopeptidase_dim_dom"/>
</dbReference>
<dbReference type="PANTHER" id="PTHR43808:SF8">
    <property type="entry name" value="PEPTIDASE M20 DIMERISATION DOMAIN-CONTAINING PROTEIN"/>
    <property type="match status" value="1"/>
</dbReference>
<evidence type="ECO:0000256" key="1">
    <source>
        <dbReference type="ARBA" id="ARBA00006247"/>
    </source>
</evidence>
<dbReference type="Proteomes" id="UP000287866">
    <property type="component" value="Unassembled WGS sequence"/>
</dbReference>
<dbReference type="SUPFAM" id="SSF55031">
    <property type="entry name" value="Bacterial exopeptidase dimerisation domain"/>
    <property type="match status" value="1"/>
</dbReference>
<reference evidence="5" key="1">
    <citation type="submission" date="2020-03" db="EMBL/GenBank/DDBJ databases">
        <title>Phycicoccus flavus sp. nov., a novel endophytic actinobacterium isolated from branch of Kandelia candel.</title>
        <authorList>
            <person name="Tuo L."/>
        </authorList>
    </citation>
    <scope>NUCLEOTIDE SEQUENCE</scope>
    <source>
        <strain evidence="5">CMS6Z-2</strain>
    </source>
</reference>